<protein>
    <submittedName>
        <fullName evidence="5">Uncharacterized protein</fullName>
    </submittedName>
</protein>
<evidence type="ECO:0000313" key="3">
    <source>
        <dbReference type="EMBL" id="KAJ1120247.1"/>
    </source>
</evidence>
<sequence>MEEDQVVEQQDYLERMIGHMRAEALKRGKDWQRGNHSACKLYRQGRCYRASLAPTTETWKAAEIRGEASTKTNQEDEGRDPEHRGRDSSDTRGQQTKSACRE</sequence>
<evidence type="ECO:0000313" key="4">
    <source>
        <dbReference type="EMBL" id="KAJ1120266.1"/>
    </source>
</evidence>
<evidence type="ECO:0000313" key="6">
    <source>
        <dbReference type="Proteomes" id="UP001066276"/>
    </source>
</evidence>
<dbReference type="Proteomes" id="UP001066276">
    <property type="component" value="Chromosome 8"/>
</dbReference>
<feature type="region of interest" description="Disordered" evidence="1">
    <location>
        <begin position="59"/>
        <end position="102"/>
    </location>
</feature>
<evidence type="ECO:0000313" key="2">
    <source>
        <dbReference type="EMBL" id="KAJ1120226.1"/>
    </source>
</evidence>
<name>A0AAV7NXV8_PLEWA</name>
<feature type="compositionally biased region" description="Polar residues" evidence="1">
    <location>
        <begin position="91"/>
        <end position="102"/>
    </location>
</feature>
<proteinExistence type="predicted"/>
<dbReference type="AlphaFoldDB" id="A0AAV7NXV8"/>
<gene>
    <name evidence="2" type="ORF">NDU88_008400</name>
    <name evidence="3" type="ORF">NDU88_008421</name>
    <name evidence="4" type="ORF">NDU88_008440</name>
    <name evidence="5" type="ORF">NDU88_008458</name>
</gene>
<dbReference type="EMBL" id="JANPWB010000012">
    <property type="protein sequence ID" value="KAJ1120266.1"/>
    <property type="molecule type" value="Genomic_DNA"/>
</dbReference>
<dbReference type="EMBL" id="JANPWB010000012">
    <property type="protein sequence ID" value="KAJ1120284.1"/>
    <property type="molecule type" value="Genomic_DNA"/>
</dbReference>
<evidence type="ECO:0000313" key="5">
    <source>
        <dbReference type="EMBL" id="KAJ1120284.1"/>
    </source>
</evidence>
<comment type="caution">
    <text evidence="5">The sequence shown here is derived from an EMBL/GenBank/DDBJ whole genome shotgun (WGS) entry which is preliminary data.</text>
</comment>
<accession>A0AAV7NXV8</accession>
<keyword evidence="6" id="KW-1185">Reference proteome</keyword>
<evidence type="ECO:0000256" key="1">
    <source>
        <dbReference type="SAM" id="MobiDB-lite"/>
    </source>
</evidence>
<feature type="compositionally biased region" description="Basic and acidic residues" evidence="1">
    <location>
        <begin position="60"/>
        <end position="90"/>
    </location>
</feature>
<organism evidence="5 6">
    <name type="scientific">Pleurodeles waltl</name>
    <name type="common">Iberian ribbed newt</name>
    <dbReference type="NCBI Taxonomy" id="8319"/>
    <lineage>
        <taxon>Eukaryota</taxon>
        <taxon>Metazoa</taxon>
        <taxon>Chordata</taxon>
        <taxon>Craniata</taxon>
        <taxon>Vertebrata</taxon>
        <taxon>Euteleostomi</taxon>
        <taxon>Amphibia</taxon>
        <taxon>Batrachia</taxon>
        <taxon>Caudata</taxon>
        <taxon>Salamandroidea</taxon>
        <taxon>Salamandridae</taxon>
        <taxon>Pleurodelinae</taxon>
        <taxon>Pleurodeles</taxon>
    </lineage>
</organism>
<reference evidence="5" key="1">
    <citation type="journal article" date="2022" name="bioRxiv">
        <title>Sequencing and chromosome-scale assembly of the giantPleurodeles waltlgenome.</title>
        <authorList>
            <person name="Brown T."/>
            <person name="Elewa A."/>
            <person name="Iarovenko S."/>
            <person name="Subramanian E."/>
            <person name="Araus A.J."/>
            <person name="Petzold A."/>
            <person name="Susuki M."/>
            <person name="Suzuki K.-i.T."/>
            <person name="Hayashi T."/>
            <person name="Toyoda A."/>
            <person name="Oliveira C."/>
            <person name="Osipova E."/>
            <person name="Leigh N.D."/>
            <person name="Simon A."/>
            <person name="Yun M.H."/>
        </authorList>
    </citation>
    <scope>NUCLEOTIDE SEQUENCE</scope>
    <source>
        <strain evidence="5">20211129_DDA</strain>
        <tissue evidence="5">Liver</tissue>
    </source>
</reference>
<dbReference type="EMBL" id="JANPWB010000012">
    <property type="protein sequence ID" value="KAJ1120247.1"/>
    <property type="molecule type" value="Genomic_DNA"/>
</dbReference>
<dbReference type="EMBL" id="JANPWB010000012">
    <property type="protein sequence ID" value="KAJ1120226.1"/>
    <property type="molecule type" value="Genomic_DNA"/>
</dbReference>